<organism evidence="1 2">
    <name type="scientific">Dactylosporangium siamense</name>
    <dbReference type="NCBI Taxonomy" id="685454"/>
    <lineage>
        <taxon>Bacteria</taxon>
        <taxon>Bacillati</taxon>
        <taxon>Actinomycetota</taxon>
        <taxon>Actinomycetes</taxon>
        <taxon>Micromonosporales</taxon>
        <taxon>Micromonosporaceae</taxon>
        <taxon>Dactylosporangium</taxon>
    </lineage>
</organism>
<keyword evidence="2" id="KW-1185">Reference proteome</keyword>
<sequence length="122" mass="13323">MLWKKNGAFDEELRQLADADTLAFGGVGIAGTLLPATKAYFAVEEGLRQHGAELRPKLEALLDRAKPAGRLYAAELLTHVDAEAGRAAWQRLARQDAEVTTFSGCMMGTTTLTRYAQDRLNT</sequence>
<proteinExistence type="predicted"/>
<dbReference type="EMBL" id="BONQ01000071">
    <property type="protein sequence ID" value="GIG46479.1"/>
    <property type="molecule type" value="Genomic_DNA"/>
</dbReference>
<protein>
    <submittedName>
        <fullName evidence="1">Uncharacterized protein</fullName>
    </submittedName>
</protein>
<name>A0A919U8E4_9ACTN</name>
<accession>A0A919U8E4</accession>
<dbReference type="Proteomes" id="UP000660611">
    <property type="component" value="Unassembled WGS sequence"/>
</dbReference>
<comment type="caution">
    <text evidence="1">The sequence shown here is derived from an EMBL/GenBank/DDBJ whole genome shotgun (WGS) entry which is preliminary data.</text>
</comment>
<evidence type="ECO:0000313" key="2">
    <source>
        <dbReference type="Proteomes" id="UP000660611"/>
    </source>
</evidence>
<gene>
    <name evidence="1" type="ORF">Dsi01nite_045200</name>
</gene>
<reference evidence="1" key="1">
    <citation type="submission" date="2021-01" db="EMBL/GenBank/DDBJ databases">
        <title>Whole genome shotgun sequence of Dactylosporangium siamense NBRC 106093.</title>
        <authorList>
            <person name="Komaki H."/>
            <person name="Tamura T."/>
        </authorList>
    </citation>
    <scope>NUCLEOTIDE SEQUENCE</scope>
    <source>
        <strain evidence="1">NBRC 106093</strain>
    </source>
</reference>
<dbReference type="RefSeq" id="WP_203848239.1">
    <property type="nucleotide sequence ID" value="NZ_BAAAVW010000015.1"/>
</dbReference>
<evidence type="ECO:0000313" key="1">
    <source>
        <dbReference type="EMBL" id="GIG46479.1"/>
    </source>
</evidence>
<dbReference type="AlphaFoldDB" id="A0A919U8E4"/>